<reference evidence="10" key="1">
    <citation type="submission" date="2022-12" db="EMBL/GenBank/DDBJ databases">
        <title>Reference genome sequencing for broad-spectrum identification of bacterial and archaeal isolates by mass spectrometry.</title>
        <authorList>
            <person name="Sekiguchi Y."/>
            <person name="Tourlousse D.M."/>
        </authorList>
    </citation>
    <scope>NUCLEOTIDE SEQUENCE</scope>
    <source>
        <strain evidence="10">TSL-P1</strain>
    </source>
</reference>
<dbReference type="Pfam" id="PF02653">
    <property type="entry name" value="BPD_transp_2"/>
    <property type="match status" value="1"/>
</dbReference>
<feature type="transmembrane region" description="Helical" evidence="9">
    <location>
        <begin position="151"/>
        <end position="169"/>
    </location>
</feature>
<feature type="transmembrane region" description="Helical" evidence="9">
    <location>
        <begin position="202"/>
        <end position="222"/>
    </location>
</feature>
<dbReference type="InterPro" id="IPR017779">
    <property type="entry name" value="ABC_UrtB_bac"/>
</dbReference>
<evidence type="ECO:0000256" key="1">
    <source>
        <dbReference type="ARBA" id="ARBA00004651"/>
    </source>
</evidence>
<dbReference type="AlphaFoldDB" id="A0A9W6LJ90"/>
<keyword evidence="5" id="KW-0029">Amino-acid transport</keyword>
<dbReference type="PANTHER" id="PTHR11795:SF447">
    <property type="entry name" value="ABC TRANSPORTER PERMEASE PROTEIN"/>
    <property type="match status" value="1"/>
</dbReference>
<evidence type="ECO:0000256" key="4">
    <source>
        <dbReference type="ARBA" id="ARBA00022692"/>
    </source>
</evidence>
<keyword evidence="4 9" id="KW-0812">Transmembrane</keyword>
<comment type="similarity">
    <text evidence="8">Belongs to the binding-protein-dependent transport system permease family. LivHM subfamily.</text>
</comment>
<dbReference type="NCBIfam" id="TIGR03409">
    <property type="entry name" value="urea_trans_UrtB"/>
    <property type="match status" value="1"/>
</dbReference>
<feature type="transmembrane region" description="Helical" evidence="9">
    <location>
        <begin position="234"/>
        <end position="258"/>
    </location>
</feature>
<evidence type="ECO:0000256" key="7">
    <source>
        <dbReference type="ARBA" id="ARBA00023136"/>
    </source>
</evidence>
<evidence type="ECO:0000256" key="5">
    <source>
        <dbReference type="ARBA" id="ARBA00022970"/>
    </source>
</evidence>
<organism evidence="10 11">
    <name type="scientific">Thermodesulfovibrio yellowstonii</name>
    <dbReference type="NCBI Taxonomy" id="28262"/>
    <lineage>
        <taxon>Bacteria</taxon>
        <taxon>Pseudomonadati</taxon>
        <taxon>Nitrospirota</taxon>
        <taxon>Thermodesulfovibrionia</taxon>
        <taxon>Thermodesulfovibrionales</taxon>
        <taxon>Thermodesulfovibrionaceae</taxon>
        <taxon>Thermodesulfovibrio</taxon>
    </lineage>
</organism>
<feature type="transmembrane region" description="Helical" evidence="9">
    <location>
        <begin position="270"/>
        <end position="286"/>
    </location>
</feature>
<evidence type="ECO:0000256" key="9">
    <source>
        <dbReference type="SAM" id="Phobius"/>
    </source>
</evidence>
<dbReference type="PANTHER" id="PTHR11795">
    <property type="entry name" value="BRANCHED-CHAIN AMINO ACID TRANSPORT SYSTEM PERMEASE PROTEIN LIVH"/>
    <property type="match status" value="1"/>
</dbReference>
<comment type="caution">
    <text evidence="10">The sequence shown here is derived from an EMBL/GenBank/DDBJ whole genome shotgun (WGS) entry which is preliminary data.</text>
</comment>
<evidence type="ECO:0000313" key="10">
    <source>
        <dbReference type="EMBL" id="GLI52966.1"/>
    </source>
</evidence>
<dbReference type="GO" id="GO:0005886">
    <property type="term" value="C:plasma membrane"/>
    <property type="evidence" value="ECO:0007669"/>
    <property type="project" value="UniProtKB-SubCell"/>
</dbReference>
<keyword evidence="7 9" id="KW-0472">Membrane</keyword>
<feature type="transmembrane region" description="Helical" evidence="9">
    <location>
        <begin position="67"/>
        <end position="87"/>
    </location>
</feature>
<evidence type="ECO:0000256" key="3">
    <source>
        <dbReference type="ARBA" id="ARBA00022475"/>
    </source>
</evidence>
<evidence type="ECO:0000256" key="6">
    <source>
        <dbReference type="ARBA" id="ARBA00022989"/>
    </source>
</evidence>
<accession>A0A9W6LJ90</accession>
<keyword evidence="6 9" id="KW-1133">Transmembrane helix</keyword>
<sequence length="300" mass="32842">MEVFFLQIFNSLSVGSILLLVAIGLSIIFGIMKVINMAHGELIMIGAYMTYLIQNLFLKTMPEYLNYFYFFALPASFIAAGFTGFILEKGIIRFLYGRPLDTLLVTWGISLIFQQMARNIFGAPNVEVKTPSWLQGGFEIMDSLQLPFPRLFILVIAFLSVCGIYLYIYRTKSGCTMRAVMQNRQMASCIGINTKKVDAFNFALGSGLAGVAGCALCLLGPIGPSLGTYYIVDAFLVVVLGGVGKISGTILAAFIIGFLNTTFEFSSTATMGKVLALIIVIIFLQWKPSGLIALKTRALE</sequence>
<proteinExistence type="inferred from homology"/>
<evidence type="ECO:0008006" key="12">
    <source>
        <dbReference type="Google" id="ProtNLM"/>
    </source>
</evidence>
<dbReference type="InterPro" id="IPR001851">
    <property type="entry name" value="ABC_transp_permease"/>
</dbReference>
<evidence type="ECO:0000256" key="8">
    <source>
        <dbReference type="ARBA" id="ARBA00037998"/>
    </source>
</evidence>
<dbReference type="EMBL" id="BSDX01000001">
    <property type="protein sequence ID" value="GLI52966.1"/>
    <property type="molecule type" value="Genomic_DNA"/>
</dbReference>
<evidence type="ECO:0000313" key="11">
    <source>
        <dbReference type="Proteomes" id="UP001144297"/>
    </source>
</evidence>
<dbReference type="InterPro" id="IPR052157">
    <property type="entry name" value="BCAA_transport_permease"/>
</dbReference>
<dbReference type="Proteomes" id="UP001144297">
    <property type="component" value="Unassembled WGS sequence"/>
</dbReference>
<feature type="transmembrane region" description="Helical" evidence="9">
    <location>
        <begin position="12"/>
        <end position="35"/>
    </location>
</feature>
<keyword evidence="2" id="KW-0813">Transport</keyword>
<dbReference type="GO" id="GO:0006865">
    <property type="term" value="P:amino acid transport"/>
    <property type="evidence" value="ECO:0007669"/>
    <property type="project" value="UniProtKB-KW"/>
</dbReference>
<protein>
    <recommendedName>
        <fullName evidence="12">Urea ABC transporter permease subunit UrtB</fullName>
    </recommendedName>
</protein>
<feature type="transmembrane region" description="Helical" evidence="9">
    <location>
        <begin position="42"/>
        <end position="61"/>
    </location>
</feature>
<dbReference type="CDD" id="cd06582">
    <property type="entry name" value="TM_PBP1_LivH_like"/>
    <property type="match status" value="1"/>
</dbReference>
<keyword evidence="3" id="KW-1003">Cell membrane</keyword>
<gene>
    <name evidence="10" type="ORF">TISLANDTSLP1_06590</name>
</gene>
<evidence type="ECO:0000256" key="2">
    <source>
        <dbReference type="ARBA" id="ARBA00022448"/>
    </source>
</evidence>
<keyword evidence="11" id="KW-1185">Reference proteome</keyword>
<comment type="subcellular location">
    <subcellularLocation>
        <location evidence="1">Cell membrane</location>
        <topology evidence="1">Multi-pass membrane protein</topology>
    </subcellularLocation>
</comment>
<name>A0A9W6LJ90_9BACT</name>
<dbReference type="GO" id="GO:0022857">
    <property type="term" value="F:transmembrane transporter activity"/>
    <property type="evidence" value="ECO:0007669"/>
    <property type="project" value="InterPro"/>
</dbReference>